<dbReference type="AlphaFoldDB" id="A0AAD3Y741"/>
<name>A0AAD3Y741_NEPGR</name>
<dbReference type="Proteomes" id="UP001279734">
    <property type="component" value="Unassembled WGS sequence"/>
</dbReference>
<accession>A0AAD3Y741</accession>
<feature type="region of interest" description="Disordered" evidence="1">
    <location>
        <begin position="121"/>
        <end position="143"/>
    </location>
</feature>
<protein>
    <submittedName>
        <fullName evidence="2">Uncharacterized protein</fullName>
    </submittedName>
</protein>
<evidence type="ECO:0000313" key="2">
    <source>
        <dbReference type="EMBL" id="GMH31828.1"/>
    </source>
</evidence>
<organism evidence="2 3">
    <name type="scientific">Nepenthes gracilis</name>
    <name type="common">Slender pitcher plant</name>
    <dbReference type="NCBI Taxonomy" id="150966"/>
    <lineage>
        <taxon>Eukaryota</taxon>
        <taxon>Viridiplantae</taxon>
        <taxon>Streptophyta</taxon>
        <taxon>Embryophyta</taxon>
        <taxon>Tracheophyta</taxon>
        <taxon>Spermatophyta</taxon>
        <taxon>Magnoliopsida</taxon>
        <taxon>eudicotyledons</taxon>
        <taxon>Gunneridae</taxon>
        <taxon>Pentapetalae</taxon>
        <taxon>Caryophyllales</taxon>
        <taxon>Nepenthaceae</taxon>
        <taxon>Nepenthes</taxon>
    </lineage>
</organism>
<reference evidence="2" key="1">
    <citation type="submission" date="2023-05" db="EMBL/GenBank/DDBJ databases">
        <title>Nepenthes gracilis genome sequencing.</title>
        <authorList>
            <person name="Fukushima K."/>
        </authorList>
    </citation>
    <scope>NUCLEOTIDE SEQUENCE</scope>
    <source>
        <strain evidence="2">SING2019-196</strain>
    </source>
</reference>
<sequence>MQVNPSGKFKQVVASNNLAPDGALSGDVAPLSQNVQDVDVISGTPRPKVDIDSSLFDASGHENSADGASREAVMDNQMGCLPPAGLVGVCIEVPVPKELDELKINSGSGMQSPGLLPADVDPFGLSEADSSEETSSAAHSGDDVSSDYPVMVAAGPFVGVSAVGSLPGPLAAPSDHQEVKAAIDARMVCSDGVDFTVGADMVPAGLFGMASLHLAVVFGKVVILLSLETAVALQKEVAAGFAGASVSSQLDIEALVFPDADPVCWNLPLLLLWLLSVDSVFWRSMAVVMVC</sequence>
<evidence type="ECO:0000313" key="3">
    <source>
        <dbReference type="Proteomes" id="UP001279734"/>
    </source>
</evidence>
<proteinExistence type="predicted"/>
<comment type="caution">
    <text evidence="2">The sequence shown here is derived from an EMBL/GenBank/DDBJ whole genome shotgun (WGS) entry which is preliminary data.</text>
</comment>
<gene>
    <name evidence="2" type="ORF">Nepgr_033672</name>
</gene>
<keyword evidence="3" id="KW-1185">Reference proteome</keyword>
<evidence type="ECO:0000256" key="1">
    <source>
        <dbReference type="SAM" id="MobiDB-lite"/>
    </source>
</evidence>
<dbReference type="EMBL" id="BSYO01000041">
    <property type="protein sequence ID" value="GMH31828.1"/>
    <property type="molecule type" value="Genomic_DNA"/>
</dbReference>